<evidence type="ECO:0008006" key="3">
    <source>
        <dbReference type="Google" id="ProtNLM"/>
    </source>
</evidence>
<keyword evidence="2" id="KW-1185">Reference proteome</keyword>
<proteinExistence type="predicted"/>
<dbReference type="HOGENOM" id="CLU_996940_0_0_10"/>
<reference key="1">
    <citation type="submission" date="2010-11" db="EMBL/GenBank/DDBJ databases">
        <title>The complete genome of Paludibacter propionicigenes DSM 17365.</title>
        <authorList>
            <consortium name="US DOE Joint Genome Institute (JGI-PGF)"/>
            <person name="Lucas S."/>
            <person name="Copeland A."/>
            <person name="Lapidus A."/>
            <person name="Bruce D."/>
            <person name="Goodwin L."/>
            <person name="Pitluck S."/>
            <person name="Kyrpides N."/>
            <person name="Mavromatis K."/>
            <person name="Ivanova N."/>
            <person name="Munk A.C."/>
            <person name="Brettin T."/>
            <person name="Detter J.C."/>
            <person name="Han C."/>
            <person name="Tapia R."/>
            <person name="Land M."/>
            <person name="Hauser L."/>
            <person name="Markowitz V."/>
            <person name="Cheng J.-F."/>
            <person name="Hugenholtz P."/>
            <person name="Woyke T."/>
            <person name="Wu D."/>
            <person name="Gronow S."/>
            <person name="Wellnitz S."/>
            <person name="Brambilla E."/>
            <person name="Klenk H.-P."/>
            <person name="Eisen J.A."/>
        </authorList>
    </citation>
    <scope>NUCLEOTIDE SEQUENCE</scope>
    <source>
        <strain>WB4</strain>
    </source>
</reference>
<dbReference type="PROSITE" id="PS51257">
    <property type="entry name" value="PROKAR_LIPOPROTEIN"/>
    <property type="match status" value="1"/>
</dbReference>
<dbReference type="Proteomes" id="UP000008718">
    <property type="component" value="Chromosome"/>
</dbReference>
<gene>
    <name evidence="1" type="ordered locus">Palpr_1341</name>
</gene>
<dbReference type="eggNOG" id="COG3209">
    <property type="taxonomic scope" value="Bacteria"/>
</dbReference>
<dbReference type="RefSeq" id="WP_013444856.1">
    <property type="nucleotide sequence ID" value="NC_014734.1"/>
</dbReference>
<organism evidence="1 2">
    <name type="scientific">Paludibacter propionicigenes (strain DSM 17365 / JCM 13257 / WB4)</name>
    <dbReference type="NCBI Taxonomy" id="694427"/>
    <lineage>
        <taxon>Bacteria</taxon>
        <taxon>Pseudomonadati</taxon>
        <taxon>Bacteroidota</taxon>
        <taxon>Bacteroidia</taxon>
        <taxon>Bacteroidales</taxon>
        <taxon>Paludibacteraceae</taxon>
        <taxon>Paludibacter</taxon>
    </lineage>
</organism>
<name>E4T443_PALPW</name>
<accession>E4T443</accession>
<dbReference type="STRING" id="694427.Palpr_1341"/>
<protein>
    <recommendedName>
        <fullName evidence="3">YD repeat protein</fullName>
    </recommendedName>
</protein>
<reference evidence="1 2" key="2">
    <citation type="journal article" date="2011" name="Stand. Genomic Sci.">
        <title>Complete genome sequence of Paludibacter propionicigenes type strain (WB4).</title>
        <authorList>
            <person name="Gronow S."/>
            <person name="Munk C."/>
            <person name="Lapidus A."/>
            <person name="Nolan M."/>
            <person name="Lucas S."/>
            <person name="Hammon N."/>
            <person name="Deshpande S."/>
            <person name="Cheng J.F."/>
            <person name="Tapia R."/>
            <person name="Han C."/>
            <person name="Goodwin L."/>
            <person name="Pitluck S."/>
            <person name="Liolios K."/>
            <person name="Ivanova N."/>
            <person name="Mavromatis K."/>
            <person name="Mikhailova N."/>
            <person name="Pati A."/>
            <person name="Chen A."/>
            <person name="Palaniappan K."/>
            <person name="Land M."/>
            <person name="Hauser L."/>
            <person name="Chang Y.J."/>
            <person name="Jeffries C.D."/>
            <person name="Brambilla E."/>
            <person name="Rohde M."/>
            <person name="Goker M."/>
            <person name="Detter J.C."/>
            <person name="Woyke T."/>
            <person name="Bristow J."/>
            <person name="Eisen J.A."/>
            <person name="Markowitz V."/>
            <person name="Hugenholtz P."/>
            <person name="Kyrpides N.C."/>
            <person name="Klenk H.P."/>
        </authorList>
    </citation>
    <scope>NUCLEOTIDE SEQUENCE [LARGE SCALE GENOMIC DNA]</scope>
    <source>
        <strain evidence="2">DSM 17365 / JCM 13257 / WB4</strain>
    </source>
</reference>
<dbReference type="KEGG" id="ppn:Palpr_1341"/>
<dbReference type="AlphaFoldDB" id="E4T443"/>
<evidence type="ECO:0000313" key="2">
    <source>
        <dbReference type="Proteomes" id="UP000008718"/>
    </source>
</evidence>
<dbReference type="EMBL" id="CP002345">
    <property type="protein sequence ID" value="ADQ79487.1"/>
    <property type="molecule type" value="Genomic_DNA"/>
</dbReference>
<dbReference type="OrthoDB" id="6225685at2"/>
<sequence>MYENRLRMRNVVALATCLAGMAIFSGCDKIEINDNGVFYPKGSKLKQISSVESVKSKETGMIITQYEYDKQGRISKESQPMYENGTPMFKNGTIVGLYSYSDYVYNSKGQLEKIIYNNSNINSGFVNLITHIYSYDNNGIKRKEVIEHPQQTQNGVDSTLYIYVNNRLIRTDKYVDGYFGSEIWHSALASSIKYEYDNQGKLAKETVYSGTDSTPIQFSVHSYQNGLKEKTEVFNVNNNQKIREIRRYYDRNDNLIYLESKELSPLSSAVSYVSKYEYY</sequence>
<evidence type="ECO:0000313" key="1">
    <source>
        <dbReference type="EMBL" id="ADQ79487.1"/>
    </source>
</evidence>